<sequence>MTQTASRPSASAPVQLSHADIRSILIGIMLAMLLAALDQTIVATALPTIGHSLGDMDDMPWVVTAYLLAATAVTPLYGKFSDIHGRRTALLIGIATFVIGSIACAVAPSMLVLIVARAVQGLGGGGLISLAQTIIADVLPPKERARYQVYIAGVFMTSSLAGPVLGGFLSEHLHWSVIFWINVPLGAAAYLLAGKALRKLPINHRPHRLDVLGAVLMTVATIALMLGLSWGGVRMPWSSAPVLSAFAVALVFSVLFAVRLARADEPLIPAALLRNGVVCMGTAAACFGMGTFIGLSIYLPVYFEIGLGLNASGSGLAMMPLMVSTVVGATIAGRAITMVARYKRIPIAGLVLAVVATAMMATFATVMPVWLVGVTTAVIGLGLGTVLPVTTIAVQNAVEPHQLGTATGLMNFFRQLGGAIIVAAFGAIVLADSGRAALGGTEGVSAASLTPRELLSVFPHVFAAAALGFACSLLFLILMKEMPMRGSSRRETHAAFAD</sequence>
<keyword evidence="6 7" id="KW-0472">Membrane</keyword>
<feature type="transmembrane region" description="Helical" evidence="7">
    <location>
        <begin position="272"/>
        <end position="299"/>
    </location>
</feature>
<keyword evidence="5 7" id="KW-1133">Transmembrane helix</keyword>
<keyword evidence="3" id="KW-1003">Cell membrane</keyword>
<feature type="transmembrane region" description="Helical" evidence="7">
    <location>
        <begin position="345"/>
        <end position="364"/>
    </location>
</feature>
<keyword evidence="4 7" id="KW-0812">Transmembrane</keyword>
<dbReference type="NCBIfam" id="TIGR00711">
    <property type="entry name" value="efflux_EmrB"/>
    <property type="match status" value="1"/>
</dbReference>
<dbReference type="Pfam" id="PF07690">
    <property type="entry name" value="MFS_1"/>
    <property type="match status" value="1"/>
</dbReference>
<dbReference type="FunFam" id="1.20.1720.10:FF:000004">
    <property type="entry name" value="EmrB/QacA family drug resistance transporter"/>
    <property type="match status" value="1"/>
</dbReference>
<evidence type="ECO:0000313" key="10">
    <source>
        <dbReference type="Proteomes" id="UP000186406"/>
    </source>
</evidence>
<feature type="transmembrane region" description="Helical" evidence="7">
    <location>
        <begin position="175"/>
        <end position="197"/>
    </location>
</feature>
<feature type="transmembrane region" description="Helical" evidence="7">
    <location>
        <begin position="90"/>
        <end position="116"/>
    </location>
</feature>
<feature type="transmembrane region" description="Helical" evidence="7">
    <location>
        <begin position="147"/>
        <end position="169"/>
    </location>
</feature>
<feature type="transmembrane region" description="Helical" evidence="7">
    <location>
        <begin position="24"/>
        <end position="47"/>
    </location>
</feature>
<feature type="transmembrane region" description="Helical" evidence="7">
    <location>
        <begin position="457"/>
        <end position="479"/>
    </location>
</feature>
<dbReference type="InterPro" id="IPR036259">
    <property type="entry name" value="MFS_trans_sf"/>
</dbReference>
<keyword evidence="10" id="KW-1185">Reference proteome</keyword>
<proteinExistence type="predicted"/>
<feature type="transmembrane region" description="Helical" evidence="7">
    <location>
        <begin position="59"/>
        <end position="78"/>
    </location>
</feature>
<evidence type="ECO:0000256" key="5">
    <source>
        <dbReference type="ARBA" id="ARBA00022989"/>
    </source>
</evidence>
<dbReference type="GO" id="GO:0005886">
    <property type="term" value="C:plasma membrane"/>
    <property type="evidence" value="ECO:0007669"/>
    <property type="project" value="UniProtKB-SubCell"/>
</dbReference>
<evidence type="ECO:0000313" key="9">
    <source>
        <dbReference type="EMBL" id="SHO64807.1"/>
    </source>
</evidence>
<evidence type="ECO:0000256" key="6">
    <source>
        <dbReference type="ARBA" id="ARBA00023136"/>
    </source>
</evidence>
<dbReference type="STRING" id="1123029.SAMN02745172_01869"/>
<evidence type="ECO:0000256" key="4">
    <source>
        <dbReference type="ARBA" id="ARBA00022692"/>
    </source>
</evidence>
<feature type="transmembrane region" description="Helical" evidence="7">
    <location>
        <begin position="311"/>
        <end position="333"/>
    </location>
</feature>
<dbReference type="CDD" id="cd17502">
    <property type="entry name" value="MFS_Azr1_MDR_like"/>
    <property type="match status" value="1"/>
</dbReference>
<feature type="transmembrane region" description="Helical" evidence="7">
    <location>
        <begin position="415"/>
        <end position="437"/>
    </location>
</feature>
<evidence type="ECO:0000259" key="8">
    <source>
        <dbReference type="PROSITE" id="PS50850"/>
    </source>
</evidence>
<organism evidence="9 10">
    <name type="scientific">Pseudoxanthobacter soli DSM 19599</name>
    <dbReference type="NCBI Taxonomy" id="1123029"/>
    <lineage>
        <taxon>Bacteria</taxon>
        <taxon>Pseudomonadati</taxon>
        <taxon>Pseudomonadota</taxon>
        <taxon>Alphaproteobacteria</taxon>
        <taxon>Hyphomicrobiales</taxon>
        <taxon>Segnochrobactraceae</taxon>
        <taxon>Pseudoxanthobacter</taxon>
    </lineage>
</organism>
<dbReference type="GO" id="GO:0022857">
    <property type="term" value="F:transmembrane transporter activity"/>
    <property type="evidence" value="ECO:0007669"/>
    <property type="project" value="InterPro"/>
</dbReference>
<evidence type="ECO:0000256" key="3">
    <source>
        <dbReference type="ARBA" id="ARBA00022475"/>
    </source>
</evidence>
<feature type="transmembrane region" description="Helical" evidence="7">
    <location>
        <begin position="122"/>
        <end position="140"/>
    </location>
</feature>
<evidence type="ECO:0000256" key="7">
    <source>
        <dbReference type="SAM" id="Phobius"/>
    </source>
</evidence>
<dbReference type="RefSeq" id="WP_073627855.1">
    <property type="nucleotide sequence ID" value="NZ_FRXO01000003.1"/>
</dbReference>
<dbReference type="PANTHER" id="PTHR23501">
    <property type="entry name" value="MAJOR FACILITATOR SUPERFAMILY"/>
    <property type="match status" value="1"/>
</dbReference>
<dbReference type="OrthoDB" id="9812221at2"/>
<dbReference type="Gene3D" id="1.20.1250.20">
    <property type="entry name" value="MFS general substrate transporter like domains"/>
    <property type="match status" value="1"/>
</dbReference>
<accession>A0A1M7ZIU8</accession>
<dbReference type="PANTHER" id="PTHR23501:SF197">
    <property type="entry name" value="COMD"/>
    <property type="match status" value="1"/>
</dbReference>
<feature type="domain" description="Major facilitator superfamily (MFS) profile" evidence="8">
    <location>
        <begin position="24"/>
        <end position="483"/>
    </location>
</feature>
<gene>
    <name evidence="9" type="ORF">SAMN02745172_01869</name>
</gene>
<dbReference type="InterPro" id="IPR004638">
    <property type="entry name" value="EmrB-like"/>
</dbReference>
<name>A0A1M7ZIU8_9HYPH</name>
<protein>
    <submittedName>
        <fullName evidence="9">Drug resistance transporter, EmrB/QacA subfamily</fullName>
    </submittedName>
</protein>
<dbReference type="Proteomes" id="UP000186406">
    <property type="component" value="Unassembled WGS sequence"/>
</dbReference>
<reference evidence="9 10" key="1">
    <citation type="submission" date="2016-12" db="EMBL/GenBank/DDBJ databases">
        <authorList>
            <person name="Song W.-J."/>
            <person name="Kurnit D.M."/>
        </authorList>
    </citation>
    <scope>NUCLEOTIDE SEQUENCE [LARGE SCALE GENOMIC DNA]</scope>
    <source>
        <strain evidence="9 10">DSM 19599</strain>
    </source>
</reference>
<feature type="transmembrane region" description="Helical" evidence="7">
    <location>
        <begin position="209"/>
        <end position="230"/>
    </location>
</feature>
<dbReference type="PROSITE" id="PS50850">
    <property type="entry name" value="MFS"/>
    <property type="match status" value="1"/>
</dbReference>
<dbReference type="InterPro" id="IPR011701">
    <property type="entry name" value="MFS"/>
</dbReference>
<comment type="subcellular location">
    <subcellularLocation>
        <location evidence="1">Cell membrane</location>
        <topology evidence="1">Multi-pass membrane protein</topology>
    </subcellularLocation>
</comment>
<keyword evidence="2" id="KW-0813">Transport</keyword>
<dbReference type="AlphaFoldDB" id="A0A1M7ZIU8"/>
<dbReference type="Gene3D" id="1.20.1720.10">
    <property type="entry name" value="Multidrug resistance protein D"/>
    <property type="match status" value="1"/>
</dbReference>
<dbReference type="SUPFAM" id="SSF103473">
    <property type="entry name" value="MFS general substrate transporter"/>
    <property type="match status" value="1"/>
</dbReference>
<feature type="transmembrane region" description="Helical" evidence="7">
    <location>
        <begin position="242"/>
        <end position="260"/>
    </location>
</feature>
<dbReference type="EMBL" id="FRXO01000003">
    <property type="protein sequence ID" value="SHO64807.1"/>
    <property type="molecule type" value="Genomic_DNA"/>
</dbReference>
<dbReference type="InterPro" id="IPR020846">
    <property type="entry name" value="MFS_dom"/>
</dbReference>
<feature type="transmembrane region" description="Helical" evidence="7">
    <location>
        <begin position="370"/>
        <end position="394"/>
    </location>
</feature>
<evidence type="ECO:0000256" key="1">
    <source>
        <dbReference type="ARBA" id="ARBA00004651"/>
    </source>
</evidence>
<evidence type="ECO:0000256" key="2">
    <source>
        <dbReference type="ARBA" id="ARBA00022448"/>
    </source>
</evidence>